<dbReference type="InterPro" id="IPR058408">
    <property type="entry name" value="DUF8095"/>
</dbReference>
<accession>A0A2U0TH86</accession>
<dbReference type="Proteomes" id="UP000245909">
    <property type="component" value="Unassembled WGS sequence"/>
</dbReference>
<organism evidence="2 3">
    <name type="scientific">Alitibacter langaaensis DSM 22999</name>
    <dbReference type="NCBI Taxonomy" id="1122935"/>
    <lineage>
        <taxon>Bacteria</taxon>
        <taxon>Pseudomonadati</taxon>
        <taxon>Pseudomonadota</taxon>
        <taxon>Gammaproteobacteria</taxon>
        <taxon>Pasteurellales</taxon>
        <taxon>Pasteurellaceae</taxon>
        <taxon>Alitibacter</taxon>
    </lineage>
</organism>
<evidence type="ECO:0000259" key="1">
    <source>
        <dbReference type="Pfam" id="PF26367"/>
    </source>
</evidence>
<evidence type="ECO:0000313" key="3">
    <source>
        <dbReference type="Proteomes" id="UP000245909"/>
    </source>
</evidence>
<protein>
    <recommendedName>
        <fullName evidence="1">DUF8095 domain-containing protein</fullName>
    </recommendedName>
</protein>
<proteinExistence type="predicted"/>
<feature type="domain" description="DUF8095" evidence="1">
    <location>
        <begin position="62"/>
        <end position="190"/>
    </location>
</feature>
<dbReference type="OrthoDB" id="5689769at2"/>
<name>A0A2U0TH86_9PAST</name>
<dbReference type="Pfam" id="PF26367">
    <property type="entry name" value="DUF8095"/>
    <property type="match status" value="1"/>
</dbReference>
<dbReference type="EMBL" id="QENU01000001">
    <property type="protein sequence ID" value="PVX42986.1"/>
    <property type="molecule type" value="Genomic_DNA"/>
</dbReference>
<gene>
    <name evidence="2" type="ORF">C8D76_101325</name>
</gene>
<dbReference type="AlphaFoldDB" id="A0A2U0TH86"/>
<comment type="caution">
    <text evidence="2">The sequence shown here is derived from an EMBL/GenBank/DDBJ whole genome shotgun (WGS) entry which is preliminary data.</text>
</comment>
<sequence>MRVLPAFIGLGLGLSLASYSVFAEFNIHISENETKLNGERLSQPNTIFDDSPNVIEKSYIAKDGAASSQPNTQKLANTIEFELYQFGENYNSHSVYKSGGGICYGYRSDDGVDLTDSSTYYVDSNKQDYYVSIAGATLSSKDGIKNMQYAPVFNISDQSMDQVVRDEESKQGRKLVSKNMKEREELLSDVICK</sequence>
<reference evidence="2 3" key="1">
    <citation type="submission" date="2018-05" db="EMBL/GenBank/DDBJ databases">
        <title>Genomic Encyclopedia of Type Strains, Phase IV (KMG-IV): sequencing the most valuable type-strain genomes for metagenomic binning, comparative biology and taxonomic classification.</title>
        <authorList>
            <person name="Goeker M."/>
        </authorList>
    </citation>
    <scope>NUCLEOTIDE SEQUENCE [LARGE SCALE GENOMIC DNA]</scope>
    <source>
        <strain evidence="2 3">DSM 22999</strain>
    </source>
</reference>
<evidence type="ECO:0000313" key="2">
    <source>
        <dbReference type="EMBL" id="PVX42986.1"/>
    </source>
</evidence>
<keyword evidence="3" id="KW-1185">Reference proteome</keyword>
<dbReference type="RefSeq" id="WP_116631079.1">
    <property type="nucleotide sequence ID" value="NZ_QENU01000001.1"/>
</dbReference>